<dbReference type="AlphaFoldDB" id="A0A5C6DYB1"/>
<dbReference type="EMBL" id="SJPW01000031">
    <property type="protein sequence ID" value="TWU41690.1"/>
    <property type="molecule type" value="Genomic_DNA"/>
</dbReference>
<keyword evidence="2" id="KW-1185">Reference proteome</keyword>
<organism evidence="1 2">
    <name type="scientific">Rubripirellula tenax</name>
    <dbReference type="NCBI Taxonomy" id="2528015"/>
    <lineage>
        <taxon>Bacteria</taxon>
        <taxon>Pseudomonadati</taxon>
        <taxon>Planctomycetota</taxon>
        <taxon>Planctomycetia</taxon>
        <taxon>Pirellulales</taxon>
        <taxon>Pirellulaceae</taxon>
        <taxon>Rubripirellula</taxon>
    </lineage>
</organism>
<proteinExistence type="predicted"/>
<reference evidence="1 2" key="1">
    <citation type="submission" date="2019-02" db="EMBL/GenBank/DDBJ databases">
        <title>Deep-cultivation of Planctomycetes and their phenomic and genomic characterization uncovers novel biology.</title>
        <authorList>
            <person name="Wiegand S."/>
            <person name="Jogler M."/>
            <person name="Boedeker C."/>
            <person name="Pinto D."/>
            <person name="Vollmers J."/>
            <person name="Rivas-Marin E."/>
            <person name="Kohn T."/>
            <person name="Peeters S.H."/>
            <person name="Heuer A."/>
            <person name="Rast P."/>
            <person name="Oberbeckmann S."/>
            <person name="Bunk B."/>
            <person name="Jeske O."/>
            <person name="Meyerdierks A."/>
            <person name="Storesund J.E."/>
            <person name="Kallscheuer N."/>
            <person name="Luecker S."/>
            <person name="Lage O.M."/>
            <person name="Pohl T."/>
            <person name="Merkel B.J."/>
            <person name="Hornburger P."/>
            <person name="Mueller R.-W."/>
            <person name="Bruemmer F."/>
            <person name="Labrenz M."/>
            <person name="Spormann A.M."/>
            <person name="Op Den Camp H."/>
            <person name="Overmann J."/>
            <person name="Amann R."/>
            <person name="Jetten M.S.M."/>
            <person name="Mascher T."/>
            <person name="Medema M.H."/>
            <person name="Devos D.P."/>
            <person name="Kaster A.-K."/>
            <person name="Ovreas L."/>
            <person name="Rohde M."/>
            <person name="Galperin M.Y."/>
            <person name="Jogler C."/>
        </authorList>
    </citation>
    <scope>NUCLEOTIDE SEQUENCE [LARGE SCALE GENOMIC DNA]</scope>
    <source>
        <strain evidence="1 2">Poly51</strain>
    </source>
</reference>
<sequence length="211" mass="22678">MNCTGGRESCLMVCLRVFRPSPVNSAVIRLKSFMSTLLLTSMASLSRCFKSFAVLTVLVLPACDNRQSRPTSMRSSGEQYDAQLAKYADRHGPPLVKVVSADNGDPVPDVFVGMTLIGPDGGDGGFEQFLTRADGIAERWSRLSPGRYQYHARPRPDGRFVRTEWRRGDPYFTVDESGGIVDSSGTAIVPTITLQTGGSPGTPATGPASDG</sequence>
<comment type="caution">
    <text evidence="1">The sequence shown here is derived from an EMBL/GenBank/DDBJ whole genome shotgun (WGS) entry which is preliminary data.</text>
</comment>
<evidence type="ECO:0000313" key="2">
    <source>
        <dbReference type="Proteomes" id="UP000318288"/>
    </source>
</evidence>
<accession>A0A5C6DYB1</accession>
<name>A0A5C6DYB1_9BACT</name>
<gene>
    <name evidence="1" type="ORF">Poly51_63850</name>
</gene>
<protein>
    <submittedName>
        <fullName evidence="1">Uncharacterized protein</fullName>
    </submittedName>
</protein>
<evidence type="ECO:0000313" key="1">
    <source>
        <dbReference type="EMBL" id="TWU41690.1"/>
    </source>
</evidence>
<dbReference type="Proteomes" id="UP000318288">
    <property type="component" value="Unassembled WGS sequence"/>
</dbReference>